<sequence>MKTKPIFLIGALLLVLYSAQSKAQELELSAGLSHKYLLGNQRDVYAPALGIELAAGRQELTSFSADMMTWGLNVGIYRRDRITDEVEDSLGQYQHLVTTRGSYRYDYYYSDFLSFFYGAEAGFEFISPKSEEPMVLPANSTRIFTRAVLAPNAGVNFEFNRYVGVFYKFQYELGKFFGEQPQWGAPSSKWNHLLNNVAGVRIKIY</sequence>
<reference evidence="2 3" key="1">
    <citation type="submission" date="2016-11" db="EMBL/GenBank/DDBJ databases">
        <authorList>
            <person name="Jaros S."/>
            <person name="Januszkiewicz K."/>
            <person name="Wedrychowicz H."/>
        </authorList>
    </citation>
    <scope>NUCLEOTIDE SEQUENCE [LARGE SCALE GENOMIC DNA]</scope>
    <source>
        <strain evidence="2 3">CGMCC 1.6102</strain>
    </source>
</reference>
<keyword evidence="1" id="KW-0732">Signal</keyword>
<organism evidence="2 3">
    <name type="scientific">Cyclobacterium lianum</name>
    <dbReference type="NCBI Taxonomy" id="388280"/>
    <lineage>
        <taxon>Bacteria</taxon>
        <taxon>Pseudomonadati</taxon>
        <taxon>Bacteroidota</taxon>
        <taxon>Cytophagia</taxon>
        <taxon>Cytophagales</taxon>
        <taxon>Cyclobacteriaceae</taxon>
        <taxon>Cyclobacterium</taxon>
    </lineage>
</organism>
<keyword evidence="3" id="KW-1185">Reference proteome</keyword>
<accession>A0A1M7MLD6</accession>
<gene>
    <name evidence="2" type="ORF">SAMN04488057_104364</name>
</gene>
<dbReference type="STRING" id="388280.SAMN04488057_104364"/>
<feature type="chain" id="PRO_5012252353" description="Outer membrane protein beta-barrel domain-containing protein" evidence="1">
    <location>
        <begin position="24"/>
        <end position="205"/>
    </location>
</feature>
<dbReference type="EMBL" id="FRCY01000004">
    <property type="protein sequence ID" value="SHM91693.1"/>
    <property type="molecule type" value="Genomic_DNA"/>
</dbReference>
<dbReference type="AlphaFoldDB" id="A0A1M7MLD6"/>
<dbReference type="RefSeq" id="WP_073094123.1">
    <property type="nucleotide sequence ID" value="NZ_FRCY01000004.1"/>
</dbReference>
<evidence type="ECO:0000313" key="2">
    <source>
        <dbReference type="EMBL" id="SHM91693.1"/>
    </source>
</evidence>
<evidence type="ECO:0000256" key="1">
    <source>
        <dbReference type="SAM" id="SignalP"/>
    </source>
</evidence>
<name>A0A1M7MLD6_9BACT</name>
<protein>
    <recommendedName>
        <fullName evidence="4">Outer membrane protein beta-barrel domain-containing protein</fullName>
    </recommendedName>
</protein>
<evidence type="ECO:0008006" key="4">
    <source>
        <dbReference type="Google" id="ProtNLM"/>
    </source>
</evidence>
<evidence type="ECO:0000313" key="3">
    <source>
        <dbReference type="Proteomes" id="UP000184513"/>
    </source>
</evidence>
<feature type="signal peptide" evidence="1">
    <location>
        <begin position="1"/>
        <end position="23"/>
    </location>
</feature>
<dbReference type="Proteomes" id="UP000184513">
    <property type="component" value="Unassembled WGS sequence"/>
</dbReference>
<proteinExistence type="predicted"/>
<dbReference type="OrthoDB" id="839693at2"/>